<accession>A0A8T7M852</accession>
<keyword evidence="4" id="KW-1185">Reference proteome</keyword>
<sequence>MANNLILFYGCANDSSLTPVELAMDKLLRLAAVSTLQTARSTGLFERMLVLTNDHSFNPPDGVELLFDNEISSSGTFDFGYSLSRIAQLLPSKDAVVYAGAGAGALFSVAEWQSLLKVLEEEPAVVTANNFFSADIVGWKPTEAVNKLVARNELPDSDNNLAWSLCQRAGLVWRQMLPGDSRTFRTIFDIDTPTDGAALKIWLDNNTELSLLKEFLSEEKSFPTRNASAFLRELGRFESEVLISGRVSGGVHRLLETRTHGQTRILSEERGMRASGREAKGLVKSLAGIILEKSGPQSFFFQLAELSTAVAIDTRVLFAHLKYNFSRSDRFNSDAFNPEGIHDAYLREFTYAAVEVQEKTGLTVLMGGHSLIAGDLMLLLELTPPRFG</sequence>
<dbReference type="Proteomes" id="UP001431572">
    <property type="component" value="Chromosome 2"/>
</dbReference>
<dbReference type="EMBL" id="JACATZ010000003">
    <property type="protein sequence ID" value="NWJ48206.1"/>
    <property type="molecule type" value="Genomic_DNA"/>
</dbReference>
<evidence type="ECO:0000313" key="2">
    <source>
        <dbReference type="EMBL" id="WJW68142.1"/>
    </source>
</evidence>
<gene>
    <name evidence="1" type="ORF">HXX08_20315</name>
    <name evidence="2" type="ORF">OZ401_003746</name>
</gene>
<dbReference type="Proteomes" id="UP000521676">
    <property type="component" value="Unassembled WGS sequence"/>
</dbReference>
<evidence type="ECO:0000313" key="1">
    <source>
        <dbReference type="EMBL" id="NWJ48206.1"/>
    </source>
</evidence>
<proteinExistence type="predicted"/>
<organism evidence="1 3">
    <name type="scientific">Candidatus Chlorohelix allophototropha</name>
    <dbReference type="NCBI Taxonomy" id="3003348"/>
    <lineage>
        <taxon>Bacteria</taxon>
        <taxon>Bacillati</taxon>
        <taxon>Chloroflexota</taxon>
        <taxon>Chloroflexia</taxon>
        <taxon>Candidatus Chloroheliales</taxon>
        <taxon>Candidatus Chloroheliaceae</taxon>
        <taxon>Candidatus Chlorohelix</taxon>
    </lineage>
</organism>
<reference evidence="2" key="2">
    <citation type="journal article" date="2024" name="Nature">
        <title>Anoxygenic phototroph of the Chloroflexota uses a type I reaction centre.</title>
        <authorList>
            <person name="Tsuji J.M."/>
            <person name="Shaw N.A."/>
            <person name="Nagashima S."/>
            <person name="Venkiteswaran J.J."/>
            <person name="Schiff S.L."/>
            <person name="Watanabe T."/>
            <person name="Fukui M."/>
            <person name="Hanada S."/>
            <person name="Tank M."/>
            <person name="Neufeld J.D."/>
        </authorList>
    </citation>
    <scope>NUCLEOTIDE SEQUENCE</scope>
    <source>
        <strain evidence="2">L227-S17</strain>
    </source>
</reference>
<dbReference type="EMBL" id="CP128400">
    <property type="protein sequence ID" value="WJW68142.1"/>
    <property type="molecule type" value="Genomic_DNA"/>
</dbReference>
<name>A0A8T7M852_9CHLR</name>
<dbReference type="RefSeq" id="WP_341470047.1">
    <property type="nucleotide sequence ID" value="NZ_CP128400.1"/>
</dbReference>
<protein>
    <submittedName>
        <fullName evidence="1">Uncharacterized protein</fullName>
    </submittedName>
</protein>
<reference evidence="1 3" key="1">
    <citation type="submission" date="2020-06" db="EMBL/GenBank/DDBJ databases">
        <title>Anoxygenic phototrophic Chloroflexota member uses a Type I reaction center.</title>
        <authorList>
            <person name="Tsuji J.M."/>
            <person name="Shaw N.A."/>
            <person name="Nagashima S."/>
            <person name="Venkiteswaran J."/>
            <person name="Schiff S.L."/>
            <person name="Hanada S."/>
            <person name="Tank M."/>
            <person name="Neufeld J.D."/>
        </authorList>
    </citation>
    <scope>NUCLEOTIDE SEQUENCE [LARGE SCALE GENOMIC DNA]</scope>
    <source>
        <strain evidence="1">L227-S17</strain>
    </source>
</reference>
<evidence type="ECO:0000313" key="4">
    <source>
        <dbReference type="Proteomes" id="UP001431572"/>
    </source>
</evidence>
<evidence type="ECO:0000313" key="3">
    <source>
        <dbReference type="Proteomes" id="UP000521676"/>
    </source>
</evidence>
<dbReference type="AlphaFoldDB" id="A0A8T7M852"/>